<feature type="transmembrane region" description="Helical" evidence="9">
    <location>
        <begin position="175"/>
        <end position="194"/>
    </location>
</feature>
<evidence type="ECO:0000313" key="12">
    <source>
        <dbReference type="Proteomes" id="UP000019155"/>
    </source>
</evidence>
<protein>
    <submittedName>
        <fullName evidence="11">Potassium transporter</fullName>
    </submittedName>
</protein>
<dbReference type="PANTHER" id="PTHR43562">
    <property type="entry name" value="NAPA-TYPE SODIUM/HYDROGEN ANTIPORTER"/>
    <property type="match status" value="1"/>
</dbReference>
<dbReference type="Gene3D" id="1.20.1530.20">
    <property type="match status" value="1"/>
</dbReference>
<dbReference type="Proteomes" id="UP000019155">
    <property type="component" value="Unassembled WGS sequence"/>
</dbReference>
<feature type="domain" description="Cation/H+ exchanger transmembrane" evidence="10">
    <location>
        <begin position="13"/>
        <end position="381"/>
    </location>
</feature>
<dbReference type="GO" id="GO:1902600">
    <property type="term" value="P:proton transmembrane transport"/>
    <property type="evidence" value="ECO:0007669"/>
    <property type="project" value="InterPro"/>
</dbReference>
<keyword evidence="4" id="KW-0050">Antiport</keyword>
<evidence type="ECO:0000256" key="8">
    <source>
        <dbReference type="ARBA" id="ARBA00023136"/>
    </source>
</evidence>
<dbReference type="GO" id="GO:0015297">
    <property type="term" value="F:antiporter activity"/>
    <property type="evidence" value="ECO:0007669"/>
    <property type="project" value="UniProtKB-KW"/>
</dbReference>
<feature type="transmembrane region" description="Helical" evidence="9">
    <location>
        <begin position="225"/>
        <end position="251"/>
    </location>
</feature>
<dbReference type="OrthoDB" id="9793589at2"/>
<keyword evidence="8 9" id="KW-0472">Membrane</keyword>
<feature type="transmembrane region" description="Helical" evidence="9">
    <location>
        <begin position="33"/>
        <end position="53"/>
    </location>
</feature>
<dbReference type="EMBL" id="AZMV01000007">
    <property type="protein sequence ID" value="ETY70575.1"/>
    <property type="molecule type" value="Genomic_DNA"/>
</dbReference>
<dbReference type="AlphaFoldDB" id="W4N7D6"/>
<reference evidence="11 12" key="1">
    <citation type="journal article" date="2014" name="Genome Announc.">
        <title>The Genome Sequence of Bifidobacterium moukalabense DSM 27321 Highlights the Close Phylogenetic Relatedness with the Bifidobacterium dentium Taxon.</title>
        <authorList>
            <person name="Lugli G.A."/>
            <person name="Duranti S."/>
            <person name="Milani C."/>
            <person name="Turroni F."/>
            <person name="Viappiani A."/>
            <person name="Mangifesta M."/>
            <person name="van Sinderen D."/>
            <person name="Ventura M."/>
        </authorList>
    </citation>
    <scope>NUCLEOTIDE SEQUENCE [LARGE SCALE GENOMIC DNA]</scope>
    <source>
        <strain evidence="11 12">DSM 27321</strain>
    </source>
</reference>
<keyword evidence="3" id="KW-0813">Transport</keyword>
<dbReference type="RefSeq" id="WP_034876220.1">
    <property type="nucleotide sequence ID" value="NZ_AZMV01000007.1"/>
</dbReference>
<evidence type="ECO:0000256" key="9">
    <source>
        <dbReference type="SAM" id="Phobius"/>
    </source>
</evidence>
<dbReference type="PATRIC" id="fig|1435051.3.peg.1407"/>
<gene>
    <name evidence="11" type="ORF">BMOU_1429</name>
</gene>
<keyword evidence="7" id="KW-0406">Ion transport</keyword>
<feature type="transmembrane region" description="Helical" evidence="9">
    <location>
        <begin position="59"/>
        <end position="76"/>
    </location>
</feature>
<sequence>MTQELVSLTIIMAVAALSPIVVQLVPGKFIPQTVLLLAAGAALGPYGFGVITVNDAVKLLSELGLAFLFLLAGYEINPKRLAGHQGKMGLVTWLVTLAIAWAVITLVPFFSKQGMNGFAAIITLTTTALGTLMPILKERNLEGTPVGDAIISYGTWGELGPVLAMAVLLSTRTGWQTLLILGAFLAICIICAAVPAKARKTGHIAYRFLTENANTSSQTMMRMTVFLLIFLVTISALFDLDAVLGAFAAGFILRYIIPDGMQSLETKLEGIGYGFLIPVFFVVSGAAINVQAVVGQPALLITFIAMLMLIRAVPVYLAMSLDKKENPMSTHHRVTVALYCTTALPVIVAVTSLAVKVGTMQQTTASTLVAAGAVTVFLMPLLGSLTYRIADSHPVTALREIARTPADWHRIMHDHAQVRALLRHQDMLDSMTTDLKANGHRDDHRFILAKRARREISRRLEELGLDPNKTDRLPRNYRYPKN</sequence>
<keyword evidence="6 9" id="KW-1133">Transmembrane helix</keyword>
<evidence type="ECO:0000256" key="5">
    <source>
        <dbReference type="ARBA" id="ARBA00022692"/>
    </source>
</evidence>
<dbReference type="Pfam" id="PF00999">
    <property type="entry name" value="Na_H_Exchanger"/>
    <property type="match status" value="1"/>
</dbReference>
<comment type="caution">
    <text evidence="11">The sequence shown here is derived from an EMBL/GenBank/DDBJ whole genome shotgun (WGS) entry which is preliminary data.</text>
</comment>
<name>W4N7D6_9BIFI</name>
<comment type="similarity">
    <text evidence="2">Belongs to the monovalent cation:proton antiporter 2 (CPA2) transporter (TC 2.A.37) family.</text>
</comment>
<feature type="transmembrane region" description="Helical" evidence="9">
    <location>
        <begin position="336"/>
        <end position="355"/>
    </location>
</feature>
<organism evidence="11 12">
    <name type="scientific">Bifidobacterium moukalabense DSM 27321</name>
    <dbReference type="NCBI Taxonomy" id="1435051"/>
    <lineage>
        <taxon>Bacteria</taxon>
        <taxon>Bacillati</taxon>
        <taxon>Actinomycetota</taxon>
        <taxon>Actinomycetes</taxon>
        <taxon>Bifidobacteriales</taxon>
        <taxon>Bifidobacteriaceae</taxon>
        <taxon>Bifidobacterium</taxon>
    </lineage>
</organism>
<evidence type="ECO:0000256" key="4">
    <source>
        <dbReference type="ARBA" id="ARBA00022449"/>
    </source>
</evidence>
<dbReference type="eggNOG" id="COG0475">
    <property type="taxonomic scope" value="Bacteria"/>
</dbReference>
<feature type="transmembrane region" description="Helical" evidence="9">
    <location>
        <begin position="117"/>
        <end position="136"/>
    </location>
</feature>
<dbReference type="InterPro" id="IPR006153">
    <property type="entry name" value="Cation/H_exchanger_TM"/>
</dbReference>
<dbReference type="InterPro" id="IPR038770">
    <property type="entry name" value="Na+/solute_symporter_sf"/>
</dbReference>
<feature type="transmembrane region" description="Helical" evidence="9">
    <location>
        <begin position="367"/>
        <end position="387"/>
    </location>
</feature>
<keyword evidence="12" id="KW-1185">Reference proteome</keyword>
<dbReference type="GO" id="GO:0016020">
    <property type="term" value="C:membrane"/>
    <property type="evidence" value="ECO:0007669"/>
    <property type="project" value="UniProtKB-SubCell"/>
</dbReference>
<dbReference type="PANTHER" id="PTHR43562:SF1">
    <property type="entry name" value="NA(+)_H(+) ANTIPORTER YJBQ-RELATED"/>
    <property type="match status" value="1"/>
</dbReference>
<feature type="transmembrane region" description="Helical" evidence="9">
    <location>
        <begin position="88"/>
        <end position="111"/>
    </location>
</feature>
<evidence type="ECO:0000313" key="11">
    <source>
        <dbReference type="EMBL" id="ETY70575.1"/>
    </source>
</evidence>
<accession>W4N7D6</accession>
<proteinExistence type="inferred from homology"/>
<dbReference type="GeneID" id="97502187"/>
<evidence type="ECO:0000259" key="10">
    <source>
        <dbReference type="Pfam" id="PF00999"/>
    </source>
</evidence>
<evidence type="ECO:0000256" key="7">
    <source>
        <dbReference type="ARBA" id="ARBA00023065"/>
    </source>
</evidence>
<feature type="transmembrane region" description="Helical" evidence="9">
    <location>
        <begin position="297"/>
        <end position="316"/>
    </location>
</feature>
<evidence type="ECO:0000256" key="1">
    <source>
        <dbReference type="ARBA" id="ARBA00004141"/>
    </source>
</evidence>
<keyword evidence="5 9" id="KW-0812">Transmembrane</keyword>
<dbReference type="STRING" id="1435051.BMOU_1429"/>
<feature type="transmembrane region" description="Helical" evidence="9">
    <location>
        <begin position="271"/>
        <end position="290"/>
    </location>
</feature>
<feature type="transmembrane region" description="Helical" evidence="9">
    <location>
        <begin position="6"/>
        <end position="26"/>
    </location>
</feature>
<evidence type="ECO:0000256" key="3">
    <source>
        <dbReference type="ARBA" id="ARBA00022448"/>
    </source>
</evidence>
<evidence type="ECO:0000256" key="2">
    <source>
        <dbReference type="ARBA" id="ARBA00005551"/>
    </source>
</evidence>
<evidence type="ECO:0000256" key="6">
    <source>
        <dbReference type="ARBA" id="ARBA00022989"/>
    </source>
</evidence>
<comment type="subcellular location">
    <subcellularLocation>
        <location evidence="1">Membrane</location>
        <topology evidence="1">Multi-pass membrane protein</topology>
    </subcellularLocation>
</comment>